<dbReference type="GO" id="GO:0004672">
    <property type="term" value="F:protein kinase activity"/>
    <property type="evidence" value="ECO:0007669"/>
    <property type="project" value="InterPro"/>
</dbReference>
<feature type="domain" description="Protein kinase" evidence="1">
    <location>
        <begin position="1"/>
        <end position="279"/>
    </location>
</feature>
<dbReference type="GO" id="GO:0004386">
    <property type="term" value="F:helicase activity"/>
    <property type="evidence" value="ECO:0007669"/>
    <property type="project" value="InterPro"/>
</dbReference>
<dbReference type="Gene3D" id="1.10.510.10">
    <property type="entry name" value="Transferase(Phosphotransferase) domain 1"/>
    <property type="match status" value="1"/>
</dbReference>
<dbReference type="InterPro" id="IPR011009">
    <property type="entry name" value="Kinase-like_dom_sf"/>
</dbReference>
<dbReference type="SUPFAM" id="SSF52540">
    <property type="entry name" value="P-loop containing nucleoside triphosphate hydrolases"/>
    <property type="match status" value="1"/>
</dbReference>
<dbReference type="InterPro" id="IPR003593">
    <property type="entry name" value="AAA+_ATPase"/>
</dbReference>
<dbReference type="Gene3D" id="3.40.50.300">
    <property type="entry name" value="P-loop containing nucleotide triphosphate hydrolases"/>
    <property type="match status" value="2"/>
</dbReference>
<dbReference type="InterPro" id="IPR041679">
    <property type="entry name" value="DNA2/NAM7-like_C"/>
</dbReference>
<dbReference type="GO" id="GO:0005524">
    <property type="term" value="F:ATP binding"/>
    <property type="evidence" value="ECO:0007669"/>
    <property type="project" value="InterPro"/>
</dbReference>
<reference evidence="2 3" key="1">
    <citation type="submission" date="2020-07" db="EMBL/GenBank/DDBJ databases">
        <title>Genomic Encyclopedia of Type Strains, Phase IV (KMG-V): Genome sequencing to study the core and pangenomes of soil and plant-associated prokaryotes.</title>
        <authorList>
            <person name="Whitman W."/>
        </authorList>
    </citation>
    <scope>NUCLEOTIDE SEQUENCE [LARGE SCALE GENOMIC DNA]</scope>
    <source>
        <strain evidence="2 3">SEMIA 4052</strain>
    </source>
</reference>
<dbReference type="InterPro" id="IPR041677">
    <property type="entry name" value="DNA2/NAM7_AAA_11"/>
</dbReference>
<dbReference type="AlphaFoldDB" id="A0A7Z0E4Y4"/>
<protein>
    <submittedName>
        <fullName evidence="2">DNA replication protein DnaC</fullName>
    </submittedName>
</protein>
<gene>
    <name evidence="2" type="ORF">GGI64_005808</name>
</gene>
<dbReference type="Pfam" id="PF13087">
    <property type="entry name" value="AAA_12"/>
    <property type="match status" value="1"/>
</dbReference>
<dbReference type="InterPro" id="IPR000719">
    <property type="entry name" value="Prot_kinase_dom"/>
</dbReference>
<evidence type="ECO:0000313" key="3">
    <source>
        <dbReference type="Proteomes" id="UP000535276"/>
    </source>
</evidence>
<dbReference type="PANTHER" id="PTHR10887:SF495">
    <property type="entry name" value="HELICASE SENATAXIN ISOFORM X1-RELATED"/>
    <property type="match status" value="1"/>
</dbReference>
<comment type="caution">
    <text evidence="2">The sequence shown here is derived from an EMBL/GenBank/DDBJ whole genome shotgun (WGS) entry which is preliminary data.</text>
</comment>
<dbReference type="CDD" id="cd18808">
    <property type="entry name" value="SF1_C_Upf1"/>
    <property type="match status" value="1"/>
</dbReference>
<dbReference type="PROSITE" id="PS50011">
    <property type="entry name" value="PROTEIN_KINASE_DOM"/>
    <property type="match status" value="1"/>
</dbReference>
<sequence>MAEQYIGGRYRLDRKVLAGDARRGVPDVWQASDAGDIYYVKMWRRRSSDADDVQALWNREVRGLMRLQGFPGASELFARLHHLDADDKQYFAVLEGGKRQLLSAMLADRSRFNWLQNLSEITRRRPLWEGLLRIAEALTILHKEGTLHRSLSSKAVFAGTDGQGDFRLSGFEWSLRIAGRDGAATRPGFKETLSAPELDKDATEYSTATDWFDFGIMAAELFGIELKNFKKRFPLRSAIDRLTHLNQSEKSAILQLIEENPEQRLCDDQAVLQTLRNILRDLTISAANAGRSIVLAVRLGSDTDLSKQVEIASLGLARADDPLKQQAWIEEDLRGDFRLVARMVPFSHFVLKGACLEYRVRQWDVNGGSTWNIGYCDSVEQIPRVTIDEQYFSIGQRKIEIMRYPQVLKSVNAIRDRGAPWDKLFPFRQTRVKLAAHLRDVHDFFRVTQQLDTVIIAAQICPVEVVEFHRSSSETEVELTPKSDPDRNELAQALNLASPAEQLREWFRLGAEAISVEDEDLRSDQYALLNRRTIANDASSETAWKFVGAEQRATGPVYRFRCQGSPPVRKGIAYLAKNYGGSIAQIRRRHKAIEDMRSHEMLLQNLADPLRTTRRNNDTLPDERASIALDPSKLKALEAVWQTQPLFAIQGPPGTGKTTLIKAFADRLMNFDASAQILVTAHSHHTVDDVLGKVNATFNDISASKRPIVLRLGGNRTDPHSVSKVTKALVDSLATSDLALNSPRFLRDRLADVIAATEDPETTHSDTRTLQLLVQDAANVTFSTLNSGELADLAERGRRFDWSIIEEAGKAHGFDMAVALAESHRLLLIGDHFQLPPFNAKIFKQLLADPLRVKKAIQLGAQFAPGLIDVTLVEEEDGREWFVDRCERWRSMVELFAAIFASSSDGTGRAPVATLTDQHRMHPDIAAIVGRSFYPDLNDIDGTILKSPDETQARFSESPPFNIREGSWLPGNRVVWCDVPWIQREKYAEGEQDGLFVSKVEAELVVRVLEELQPRGSEPCEVQILSPYTNQLEVIRRSIEAAHQNGGLPHMFSGSFDLRKGKRLGATVDEFQGSEADVVVVSLVRNNALVPWKSLGFLKERNRMNVLLSRAKQKLIIVGSWDFFSTRCDQHTSADEEHAYLRQMMSVMASAVTTGKLGKVEAAK</sequence>
<dbReference type="Pfam" id="PF13086">
    <property type="entry name" value="AAA_11"/>
    <property type="match status" value="2"/>
</dbReference>
<organism evidence="2 3">
    <name type="scientific">Rhizobium leguminosarum</name>
    <dbReference type="NCBI Taxonomy" id="384"/>
    <lineage>
        <taxon>Bacteria</taxon>
        <taxon>Pseudomonadati</taxon>
        <taxon>Pseudomonadota</taxon>
        <taxon>Alphaproteobacteria</taxon>
        <taxon>Hyphomicrobiales</taxon>
        <taxon>Rhizobiaceae</taxon>
        <taxon>Rhizobium/Agrobacterium group</taxon>
        <taxon>Rhizobium</taxon>
    </lineage>
</organism>
<dbReference type="SUPFAM" id="SSF56112">
    <property type="entry name" value="Protein kinase-like (PK-like)"/>
    <property type="match status" value="1"/>
</dbReference>
<dbReference type="PANTHER" id="PTHR10887">
    <property type="entry name" value="DNA2/NAM7 HELICASE FAMILY"/>
    <property type="match status" value="1"/>
</dbReference>
<evidence type="ECO:0000259" key="1">
    <source>
        <dbReference type="PROSITE" id="PS50011"/>
    </source>
</evidence>
<dbReference type="InterPro" id="IPR045055">
    <property type="entry name" value="DNA2/NAM7-like"/>
</dbReference>
<proteinExistence type="predicted"/>
<dbReference type="RefSeq" id="WP_179613291.1">
    <property type="nucleotide sequence ID" value="NZ_JACBZV010000013.1"/>
</dbReference>
<dbReference type="InterPro" id="IPR047187">
    <property type="entry name" value="SF1_C_Upf1"/>
</dbReference>
<dbReference type="InterPro" id="IPR027417">
    <property type="entry name" value="P-loop_NTPase"/>
</dbReference>
<name>A0A7Z0E4Y4_RHILE</name>
<dbReference type="EMBL" id="JACBZV010000013">
    <property type="protein sequence ID" value="NYJ14710.1"/>
    <property type="molecule type" value="Genomic_DNA"/>
</dbReference>
<evidence type="ECO:0000313" key="2">
    <source>
        <dbReference type="EMBL" id="NYJ14710.1"/>
    </source>
</evidence>
<dbReference type="Proteomes" id="UP000535276">
    <property type="component" value="Unassembled WGS sequence"/>
</dbReference>
<dbReference type="SMART" id="SM00382">
    <property type="entry name" value="AAA"/>
    <property type="match status" value="1"/>
</dbReference>
<accession>A0A7Z0E4Y4</accession>